<dbReference type="EMBL" id="JALAZD010000003">
    <property type="protein sequence ID" value="MCI0128781.1"/>
    <property type="molecule type" value="Genomic_DNA"/>
</dbReference>
<comment type="caution">
    <text evidence="4">The sequence shown here is derived from an EMBL/GenBank/DDBJ whole genome shotgun (WGS) entry which is preliminary data.</text>
</comment>
<dbReference type="PANTHER" id="PTHR43808:SF17">
    <property type="entry name" value="PEPTIDASE M20"/>
    <property type="match status" value="1"/>
</dbReference>
<keyword evidence="5" id="KW-1185">Reference proteome</keyword>
<protein>
    <submittedName>
        <fullName evidence="4">M20/M25/M40 family metallo-hydrolase</fullName>
    </submittedName>
</protein>
<evidence type="ECO:0000313" key="5">
    <source>
        <dbReference type="Proteomes" id="UP001156140"/>
    </source>
</evidence>
<dbReference type="SUPFAM" id="SSF53187">
    <property type="entry name" value="Zn-dependent exopeptidases"/>
    <property type="match status" value="1"/>
</dbReference>
<keyword evidence="2" id="KW-0732">Signal</keyword>
<organism evidence="4 5">
    <name type="scientific">Paradevosia shaoguanensis</name>
    <dbReference type="NCBI Taxonomy" id="1335043"/>
    <lineage>
        <taxon>Bacteria</taxon>
        <taxon>Pseudomonadati</taxon>
        <taxon>Pseudomonadota</taxon>
        <taxon>Alphaproteobacteria</taxon>
        <taxon>Hyphomicrobiales</taxon>
        <taxon>Devosiaceae</taxon>
        <taxon>Paradevosia</taxon>
    </lineage>
</organism>
<dbReference type="Pfam" id="PF01546">
    <property type="entry name" value="Peptidase_M20"/>
    <property type="match status" value="1"/>
</dbReference>
<evidence type="ECO:0000259" key="3">
    <source>
        <dbReference type="Pfam" id="PF07687"/>
    </source>
</evidence>
<reference evidence="4" key="1">
    <citation type="submission" date="2022-03" db="EMBL/GenBank/DDBJ databases">
        <title>The complete genome sequence of a Methyloterrigena soli.</title>
        <authorList>
            <person name="Zi Z."/>
        </authorList>
    </citation>
    <scope>NUCLEOTIDE SEQUENCE</scope>
    <source>
        <strain evidence="4">M48</strain>
    </source>
</reference>
<feature type="domain" description="Peptidase M20 dimerisation" evidence="3">
    <location>
        <begin position="229"/>
        <end position="325"/>
    </location>
</feature>
<proteinExistence type="predicted"/>
<dbReference type="Gene3D" id="3.30.70.360">
    <property type="match status" value="1"/>
</dbReference>
<dbReference type="Proteomes" id="UP001156140">
    <property type="component" value="Unassembled WGS sequence"/>
</dbReference>
<feature type="signal peptide" evidence="2">
    <location>
        <begin position="1"/>
        <end position="23"/>
    </location>
</feature>
<evidence type="ECO:0000313" key="4">
    <source>
        <dbReference type="EMBL" id="MCI0128781.1"/>
    </source>
</evidence>
<accession>A0AA41QSD0</accession>
<dbReference type="Pfam" id="PF07687">
    <property type="entry name" value="M20_dimer"/>
    <property type="match status" value="1"/>
</dbReference>
<dbReference type="InterPro" id="IPR011650">
    <property type="entry name" value="Peptidase_M20_dimer"/>
</dbReference>
<feature type="chain" id="PRO_5041386910" evidence="2">
    <location>
        <begin position="24"/>
        <end position="442"/>
    </location>
</feature>
<dbReference type="InterPro" id="IPR002933">
    <property type="entry name" value="Peptidase_M20"/>
</dbReference>
<keyword evidence="1" id="KW-0378">Hydrolase</keyword>
<dbReference type="AlphaFoldDB" id="A0AA41QSD0"/>
<dbReference type="GO" id="GO:0016787">
    <property type="term" value="F:hydrolase activity"/>
    <property type="evidence" value="ECO:0007669"/>
    <property type="project" value="UniProtKB-KW"/>
</dbReference>
<name>A0AA41QSD0_9HYPH</name>
<gene>
    <name evidence="4" type="ORF">ML536_18260</name>
</gene>
<sequence>MSKKFLSTAALAAVLMTSTSVLAQEAAPAAAIDPAQYTQAVDSILANAKFEAAVKHMDDTYDQLLAEFEELTEIPSGPFMEEKISARYAELLTAAGLTDVKVDEEGNSIGLWKGTAGDGKFLVVSAHLDTVFPEGTDVNIQWKGTEAHAPGVRDDKMSTAILLAYARAMKEAGIQTKDDILFVGTVGEEGPGDLRGVRYLFNEGEYKDKIKGFFSVEGGSAGSATVGGTGSVRYRVHFKGPGGHSFGAFGLVNPAYALADFMTTFSQIQVPANPKTTHSVGILDGGTSVNSIPFAVSAEIDMRSNDPSELDKVHERMKVIADQAVANENARRSVAEGPITVELEQIGLRPAGQTTEDTDIFQMTKAAFQATVGDFKGEGFGSTDSNIPMSLGIPALTIGANSGIGGRGHSLDEWLETAKDKTLPNMRATLAVVLANAGMANE</sequence>
<evidence type="ECO:0000256" key="1">
    <source>
        <dbReference type="ARBA" id="ARBA00022801"/>
    </source>
</evidence>
<dbReference type="RefSeq" id="WP_281736856.1">
    <property type="nucleotide sequence ID" value="NZ_JAKETQ010000003.1"/>
</dbReference>
<dbReference type="Gene3D" id="3.40.630.10">
    <property type="entry name" value="Zn peptidases"/>
    <property type="match status" value="1"/>
</dbReference>
<dbReference type="InterPro" id="IPR050072">
    <property type="entry name" value="Peptidase_M20A"/>
</dbReference>
<dbReference type="PANTHER" id="PTHR43808">
    <property type="entry name" value="ACETYLORNITHINE DEACETYLASE"/>
    <property type="match status" value="1"/>
</dbReference>
<evidence type="ECO:0000256" key="2">
    <source>
        <dbReference type="SAM" id="SignalP"/>
    </source>
</evidence>